<evidence type="ECO:0000313" key="14">
    <source>
        <dbReference type="EMBL" id="GJE89464.1"/>
    </source>
</evidence>
<keyword evidence="8" id="KW-0560">Oxidoreductase</keyword>
<evidence type="ECO:0000256" key="9">
    <source>
        <dbReference type="ARBA" id="ARBA00030073"/>
    </source>
</evidence>
<comment type="caution">
    <text evidence="14">The sequence shown here is derived from an EMBL/GenBank/DDBJ whole genome shotgun (WGS) entry which is preliminary data.</text>
</comment>
<protein>
    <recommendedName>
        <fullName evidence="5">2,5-diamino-6-ribosylamino-4(3H)-pyrimidinone 5'-phosphate reductase</fullName>
        <ecNumber evidence="4">1.1.1.302</ecNumber>
    </recommendedName>
    <alternativeName>
        <fullName evidence="10">2,5-diamino-6-(5-phospho-D-ribosylamino)pyrimidin-4(3H)-one reductase</fullName>
    </alternativeName>
    <alternativeName>
        <fullName evidence="9">2,5-diamino-6-ribitylamino-4(3H)-pyrimidinone 5'-phosphate synthase</fullName>
    </alternativeName>
</protein>
<evidence type="ECO:0000256" key="11">
    <source>
        <dbReference type="ARBA" id="ARBA00047550"/>
    </source>
</evidence>
<evidence type="ECO:0000256" key="7">
    <source>
        <dbReference type="ARBA" id="ARBA00022857"/>
    </source>
</evidence>
<dbReference type="Proteomes" id="UP000703269">
    <property type="component" value="Unassembled WGS sequence"/>
</dbReference>
<evidence type="ECO:0000259" key="13">
    <source>
        <dbReference type="Pfam" id="PF01872"/>
    </source>
</evidence>
<keyword evidence="15" id="KW-1185">Reference proteome</keyword>
<dbReference type="Pfam" id="PF01872">
    <property type="entry name" value="RibD_C"/>
    <property type="match status" value="1"/>
</dbReference>
<comment type="pathway">
    <text evidence="2">Cofactor biosynthesis; riboflavin biosynthesis.</text>
</comment>
<evidence type="ECO:0000256" key="12">
    <source>
        <dbReference type="ARBA" id="ARBA00049020"/>
    </source>
</evidence>
<evidence type="ECO:0000256" key="3">
    <source>
        <dbReference type="ARBA" id="ARBA00009723"/>
    </source>
</evidence>
<dbReference type="PANTHER" id="PTHR38011">
    <property type="entry name" value="DIHYDROFOLATE REDUCTASE FAMILY PROTEIN (AFU_ORTHOLOGUE AFUA_8G06820)"/>
    <property type="match status" value="1"/>
</dbReference>
<reference evidence="14 15" key="1">
    <citation type="submission" date="2021-08" db="EMBL/GenBank/DDBJ databases">
        <title>Draft Genome Sequence of Phanerochaete sordida strain YK-624.</title>
        <authorList>
            <person name="Mori T."/>
            <person name="Dohra H."/>
            <person name="Suzuki T."/>
            <person name="Kawagishi H."/>
            <person name="Hirai H."/>
        </authorList>
    </citation>
    <scope>NUCLEOTIDE SEQUENCE [LARGE SCALE GENOMIC DNA]</scope>
    <source>
        <strain evidence="14 15">YK-624</strain>
    </source>
</reference>
<evidence type="ECO:0000256" key="10">
    <source>
        <dbReference type="ARBA" id="ARBA00031630"/>
    </source>
</evidence>
<keyword evidence="7" id="KW-0521">NADP</keyword>
<dbReference type="InterPro" id="IPR024072">
    <property type="entry name" value="DHFR-like_dom_sf"/>
</dbReference>
<dbReference type="EMBL" id="BPQB01000013">
    <property type="protein sequence ID" value="GJE89464.1"/>
    <property type="molecule type" value="Genomic_DNA"/>
</dbReference>
<organism evidence="14 15">
    <name type="scientific">Phanerochaete sordida</name>
    <dbReference type="NCBI Taxonomy" id="48140"/>
    <lineage>
        <taxon>Eukaryota</taxon>
        <taxon>Fungi</taxon>
        <taxon>Dikarya</taxon>
        <taxon>Basidiomycota</taxon>
        <taxon>Agaricomycotina</taxon>
        <taxon>Agaricomycetes</taxon>
        <taxon>Polyporales</taxon>
        <taxon>Phanerochaetaceae</taxon>
        <taxon>Phanerochaete</taxon>
    </lineage>
</organism>
<comment type="catalytic activity">
    <reaction evidence="12">
        <text>2,5-diamino-6-(1-D-ribitylamino)pyrimidin-4(3H)-one 5'-phosphate + NADP(+) = 2,5-diamino-6-(1-D-ribosylamino)pyrimidin-4(3H)-one 5'-phosphate + NADPH + H(+)</text>
        <dbReference type="Rhea" id="RHEA:27278"/>
        <dbReference type="ChEBI" id="CHEBI:15378"/>
        <dbReference type="ChEBI" id="CHEBI:57783"/>
        <dbReference type="ChEBI" id="CHEBI:58349"/>
        <dbReference type="ChEBI" id="CHEBI:58890"/>
        <dbReference type="ChEBI" id="CHEBI:59545"/>
        <dbReference type="EC" id="1.1.1.302"/>
    </reaction>
</comment>
<comment type="function">
    <text evidence="1">Catalyzes an early step in riboflavin biosynthesis, the NADPH-dependent reduction of the ribose side chain of 2,5-diamino-6-ribosylamino-4(3H)-pyrimidinone 5'-phosphate, yielding 2,5-diamino-6-ribitylamino-4(3H)-pyrimidinone 5'-phosphate.</text>
</comment>
<evidence type="ECO:0000313" key="15">
    <source>
        <dbReference type="Proteomes" id="UP000703269"/>
    </source>
</evidence>
<dbReference type="Gene3D" id="3.40.430.10">
    <property type="entry name" value="Dihydrofolate Reductase, subunit A"/>
    <property type="match status" value="1"/>
</dbReference>
<dbReference type="SUPFAM" id="SSF53597">
    <property type="entry name" value="Dihydrofolate reductase-like"/>
    <property type="match status" value="1"/>
</dbReference>
<proteinExistence type="inferred from homology"/>
<dbReference type="GO" id="GO:0009231">
    <property type="term" value="P:riboflavin biosynthetic process"/>
    <property type="evidence" value="ECO:0007669"/>
    <property type="project" value="UniProtKB-KW"/>
</dbReference>
<dbReference type="AlphaFoldDB" id="A0A9P3G8R3"/>
<dbReference type="GO" id="GO:0008703">
    <property type="term" value="F:5-amino-6-(5-phosphoribosylamino)uracil reductase activity"/>
    <property type="evidence" value="ECO:0007669"/>
    <property type="project" value="InterPro"/>
</dbReference>
<dbReference type="EC" id="1.1.1.302" evidence="4"/>
<dbReference type="OrthoDB" id="5432at2759"/>
<accession>A0A9P3G8R3</accession>
<evidence type="ECO:0000256" key="2">
    <source>
        <dbReference type="ARBA" id="ARBA00005104"/>
    </source>
</evidence>
<evidence type="ECO:0000256" key="8">
    <source>
        <dbReference type="ARBA" id="ARBA00023002"/>
    </source>
</evidence>
<evidence type="ECO:0000256" key="6">
    <source>
        <dbReference type="ARBA" id="ARBA00022619"/>
    </source>
</evidence>
<dbReference type="InterPro" id="IPR002734">
    <property type="entry name" value="RibDG_C"/>
</dbReference>
<dbReference type="PANTHER" id="PTHR38011:SF7">
    <property type="entry name" value="2,5-DIAMINO-6-RIBOSYLAMINO-4(3H)-PYRIMIDINONE 5'-PHOSPHATE REDUCTASE"/>
    <property type="match status" value="1"/>
</dbReference>
<keyword evidence="6" id="KW-0686">Riboflavin biosynthesis</keyword>
<sequence>MDTPAAPAALDTPQPPPLLLDALFGGGAPPGLALHTDGQAPPTPTHADAARPHVTLTFAQSLDAKIGGARGKQLALSGRESLVMTHWMRTMHDAIMVGIGTALNDDPQLNTRHVPPLPEGHPHKYHLPRPVILDADLNLLPECKLLTNYAAGTGRRPWIIAVPPTRNCVDWGLRRHDLEVAGAKVIEVERENGRVSLPSMLKALRKLGVRSLMVEGGARVIQSFLAASTEKARLVDTVIVTVAPVFVGDEGVGYGANLSSSSVDKLQHAQTAVFGRDVVFALTPTQ</sequence>
<feature type="domain" description="Bacterial bifunctional deaminase-reductase C-terminal" evidence="13">
    <location>
        <begin position="52"/>
        <end position="280"/>
    </location>
</feature>
<comment type="similarity">
    <text evidence="3">Belongs to the HTP reductase family.</text>
</comment>
<evidence type="ECO:0000256" key="4">
    <source>
        <dbReference type="ARBA" id="ARBA00012851"/>
    </source>
</evidence>
<evidence type="ECO:0000256" key="1">
    <source>
        <dbReference type="ARBA" id="ARBA00003555"/>
    </source>
</evidence>
<comment type="catalytic activity">
    <reaction evidence="11">
        <text>2,5-diamino-6-(1-D-ribitylamino)pyrimidin-4(3H)-one 5'-phosphate + NAD(+) = 2,5-diamino-6-(1-D-ribosylamino)pyrimidin-4(3H)-one 5'-phosphate + NADH + H(+)</text>
        <dbReference type="Rhea" id="RHEA:27274"/>
        <dbReference type="ChEBI" id="CHEBI:15378"/>
        <dbReference type="ChEBI" id="CHEBI:57540"/>
        <dbReference type="ChEBI" id="CHEBI:57945"/>
        <dbReference type="ChEBI" id="CHEBI:58890"/>
        <dbReference type="ChEBI" id="CHEBI:59545"/>
        <dbReference type="EC" id="1.1.1.302"/>
    </reaction>
</comment>
<evidence type="ECO:0000256" key="5">
    <source>
        <dbReference type="ARBA" id="ARBA00015035"/>
    </source>
</evidence>
<name>A0A9P3G8R3_9APHY</name>
<dbReference type="InterPro" id="IPR050765">
    <property type="entry name" value="Riboflavin_Biosynth_HTPR"/>
</dbReference>
<gene>
    <name evidence="14" type="ORF">PsYK624_055650</name>
</gene>